<evidence type="ECO:0000313" key="1">
    <source>
        <dbReference type="EMBL" id="MBV6341350.1"/>
    </source>
</evidence>
<evidence type="ECO:0000313" key="2">
    <source>
        <dbReference type="Proteomes" id="UP001196980"/>
    </source>
</evidence>
<name>A0ABS6RYE3_9BACT</name>
<gene>
    <name evidence="1" type="ORF">HWQ67_07110</name>
</gene>
<keyword evidence="2" id="KW-1185">Reference proteome</keyword>
<accession>A0ABS6RYE3</accession>
<dbReference type="Proteomes" id="UP001196980">
    <property type="component" value="Unassembled WGS sequence"/>
</dbReference>
<sequence>MDKARLSVAMIDVIKSFFGVTLDNIYEINEFSERVFLDMSRRGADMHKEAEKVLVDFLDYSKKSRDEFRNLMESGFEQIERPFRENG</sequence>
<organism evidence="1 2">
    <name type="scientific">Candidatus Magnetobacterium casense</name>
    <dbReference type="NCBI Taxonomy" id="1455061"/>
    <lineage>
        <taxon>Bacteria</taxon>
        <taxon>Pseudomonadati</taxon>
        <taxon>Nitrospirota</taxon>
        <taxon>Thermodesulfovibrionia</taxon>
        <taxon>Thermodesulfovibrionales</taxon>
        <taxon>Candidatus Magnetobacteriaceae</taxon>
        <taxon>Candidatus Magnetobacterium</taxon>
    </lineage>
</organism>
<proteinExistence type="predicted"/>
<reference evidence="1 2" key="1">
    <citation type="journal article" date="2020" name="J Geophys Res Biogeosci">
        <title>Magnetotaxis as an Adaptation to Enable Bacterial Shuttling of Microbial Sulfur and Sulfur Cycling Across Aquatic Oxic#Anoxic Interfaces.</title>
        <authorList>
            <person name="Li J."/>
            <person name="Liu P."/>
            <person name="Wang J."/>
            <person name="Roberts A.P."/>
            <person name="Pan Y."/>
        </authorList>
    </citation>
    <scope>NUCLEOTIDE SEQUENCE [LARGE SCALE GENOMIC DNA]</scope>
    <source>
        <strain evidence="1 2">MYR-1_YQ</strain>
    </source>
</reference>
<dbReference type="RefSeq" id="WP_218251985.1">
    <property type="nucleotide sequence ID" value="NZ_JABXWD010000098.1"/>
</dbReference>
<comment type="caution">
    <text evidence="1">The sequence shown here is derived from an EMBL/GenBank/DDBJ whole genome shotgun (WGS) entry which is preliminary data.</text>
</comment>
<protein>
    <submittedName>
        <fullName evidence="1">Uncharacterized protein</fullName>
    </submittedName>
</protein>
<dbReference type="EMBL" id="JABXWD010000098">
    <property type="protein sequence ID" value="MBV6341350.1"/>
    <property type="molecule type" value="Genomic_DNA"/>
</dbReference>